<dbReference type="GeneID" id="59454388"/>
<dbReference type="Proteomes" id="UP000593766">
    <property type="component" value="Chromosome"/>
</dbReference>
<dbReference type="GO" id="GO:0016874">
    <property type="term" value="F:ligase activity"/>
    <property type="evidence" value="ECO:0007669"/>
    <property type="project" value="UniProtKB-KW"/>
</dbReference>
<sequence length="241" mass="27296">MTLNIKAQKQLIRERIWRLLEEKNVALFPRPVYGRIPNFAGAERAAQRLLSLKVWENAEVVKSNPDSPQAHLREHALRQGKTLVMATPRLLNGFLVLKPSSIEPSRIRQATTIKGAFKHGRRVSLREIPPVDLVVTGCVAVDLKGRRLGKGGGYSELEYAILRELHLLDEKTPILTTIHDLQIVDEVPLEPHDYTVDYVATPAKLIRIDGEMVRPKGIFWELLGDKENLEVVRELKSILSK</sequence>
<gene>
    <name evidence="2" type="ORF">IMZ38_03180</name>
</gene>
<keyword evidence="1" id="KW-0694">RNA-binding</keyword>
<dbReference type="RefSeq" id="WP_193436719.1">
    <property type="nucleotide sequence ID" value="NZ_CP063144.1"/>
</dbReference>
<dbReference type="Pfam" id="PF01812">
    <property type="entry name" value="5-FTHF_cyc-lig"/>
    <property type="match status" value="1"/>
</dbReference>
<dbReference type="InterPro" id="IPR024185">
    <property type="entry name" value="FTHF_cligase-like_sf"/>
</dbReference>
<dbReference type="EMBL" id="CP063144">
    <property type="protein sequence ID" value="QOR94923.1"/>
    <property type="molecule type" value="Genomic_DNA"/>
</dbReference>
<protein>
    <submittedName>
        <fullName evidence="2">5-formyltetrahydrofolate cyclo-ligase</fullName>
    </submittedName>
</protein>
<dbReference type="FunFam" id="3.40.50.10420:FF:000001">
    <property type="entry name" value="Methenyltetrahydrofolate synthase domain-containing protein"/>
    <property type="match status" value="1"/>
</dbReference>
<proteinExistence type="predicted"/>
<dbReference type="OrthoDB" id="18307at2157"/>
<evidence type="ECO:0000313" key="3">
    <source>
        <dbReference type="Proteomes" id="UP000593766"/>
    </source>
</evidence>
<dbReference type="PANTHER" id="PTHR13017">
    <property type="entry name" value="5-FORMYLTETRAHYDROFOLATE CYCLO-LIGASE-RELATED"/>
    <property type="match status" value="1"/>
</dbReference>
<dbReference type="GO" id="GO:0005737">
    <property type="term" value="C:cytoplasm"/>
    <property type="evidence" value="ECO:0007669"/>
    <property type="project" value="TreeGrafter"/>
</dbReference>
<reference evidence="2 3" key="1">
    <citation type="submission" date="2020-10" db="EMBL/GenBank/DDBJ databases">
        <title>Complete genome sequence of Thermosphaera aggregans strain 3507.</title>
        <authorList>
            <person name="Zayulina K.S."/>
            <person name="Elcheninov A.G."/>
            <person name="Toshchakov S.V."/>
            <person name="Kublanov I.V."/>
            <person name="Kochetkova T.V."/>
        </authorList>
    </citation>
    <scope>NUCLEOTIDE SEQUENCE [LARGE SCALE GENOMIC DNA]</scope>
    <source>
        <strain evidence="2 3">3507</strain>
    </source>
</reference>
<name>A0A7M1UTL4_9CREN</name>
<accession>A0A7M1UTL4</accession>
<keyword evidence="2" id="KW-0436">Ligase</keyword>
<dbReference type="InterPro" id="IPR037171">
    <property type="entry name" value="NagB/RpiA_transferase-like"/>
</dbReference>
<organism evidence="2 3">
    <name type="scientific">Thermosphaera chiliense</name>
    <dbReference type="NCBI Taxonomy" id="3402707"/>
    <lineage>
        <taxon>Archaea</taxon>
        <taxon>Thermoproteota</taxon>
        <taxon>Thermoprotei</taxon>
        <taxon>Desulfurococcales</taxon>
        <taxon>Desulfurococcaceae</taxon>
        <taxon>Thermosphaera</taxon>
    </lineage>
</organism>
<dbReference type="AlphaFoldDB" id="A0A7M1UTL4"/>
<keyword evidence="3" id="KW-1185">Reference proteome</keyword>
<dbReference type="InterPro" id="IPR002698">
    <property type="entry name" value="FTHF_cligase"/>
</dbReference>
<dbReference type="GO" id="GO:0003723">
    <property type="term" value="F:RNA binding"/>
    <property type="evidence" value="ECO:0007669"/>
    <property type="project" value="UniProtKB-KW"/>
</dbReference>
<dbReference type="PANTHER" id="PTHR13017:SF0">
    <property type="entry name" value="METHENYLTETRAHYDROFOLATE SYNTHASE DOMAIN-CONTAINING PROTEIN"/>
    <property type="match status" value="1"/>
</dbReference>
<dbReference type="Gene3D" id="3.40.50.10420">
    <property type="entry name" value="NagB/RpiA/CoA transferase-like"/>
    <property type="match status" value="1"/>
</dbReference>
<evidence type="ECO:0000256" key="1">
    <source>
        <dbReference type="ARBA" id="ARBA00022884"/>
    </source>
</evidence>
<dbReference type="KEGG" id="tcs:IMZ38_03180"/>
<evidence type="ECO:0000313" key="2">
    <source>
        <dbReference type="EMBL" id="QOR94923.1"/>
    </source>
</evidence>
<dbReference type="SUPFAM" id="SSF100950">
    <property type="entry name" value="NagB/RpiA/CoA transferase-like"/>
    <property type="match status" value="1"/>
</dbReference>